<evidence type="ECO:0000313" key="1">
    <source>
        <dbReference type="EMBL" id="NRS93183.1"/>
    </source>
</evidence>
<sequence length="193" mass="21820">MKLNLFFEGVRLRKSGSKLFTKTFFFLLFALFLIPQLLSANAIGYKPVDQVEGVIYISGDAVIFDASATSTVIELPKSEEKDLVKEVSEFKVLEQELTVKIEEKPAIHISHKKIKSKFIFTPTEPSQSIATSMKFNNTISVFTPSFSNKTTVTNHYTLFSVPVYVYLLNIYNAEFSKTAELSQFLFSRPPPLV</sequence>
<organism evidence="1 2">
    <name type="scientific">Frigoriflavimonas asaccharolytica</name>
    <dbReference type="NCBI Taxonomy" id="2735899"/>
    <lineage>
        <taxon>Bacteria</taxon>
        <taxon>Pseudomonadati</taxon>
        <taxon>Bacteroidota</taxon>
        <taxon>Flavobacteriia</taxon>
        <taxon>Flavobacteriales</taxon>
        <taxon>Weeksellaceae</taxon>
        <taxon>Frigoriflavimonas</taxon>
    </lineage>
</organism>
<dbReference type="Proteomes" id="UP000610746">
    <property type="component" value="Unassembled WGS sequence"/>
</dbReference>
<proteinExistence type="predicted"/>
<evidence type="ECO:0000313" key="2">
    <source>
        <dbReference type="Proteomes" id="UP000610746"/>
    </source>
</evidence>
<dbReference type="RefSeq" id="WP_173779759.1">
    <property type="nucleotide sequence ID" value="NZ_JABSNO010000017.1"/>
</dbReference>
<reference evidence="1" key="1">
    <citation type="submission" date="2020-05" db="EMBL/GenBank/DDBJ databases">
        <title>Genomic Encyclopedia of Type Strains, Phase IV (KMG-V): Genome sequencing to study the core and pangenomes of soil and plant-associated prokaryotes.</title>
        <authorList>
            <person name="Whitman W."/>
        </authorList>
    </citation>
    <scope>NUCLEOTIDE SEQUENCE</scope>
    <source>
        <strain evidence="1">16F</strain>
    </source>
</reference>
<dbReference type="EMBL" id="JABSNO010000017">
    <property type="protein sequence ID" value="NRS93183.1"/>
    <property type="molecule type" value="Genomic_DNA"/>
</dbReference>
<keyword evidence="2" id="KW-1185">Reference proteome</keyword>
<comment type="caution">
    <text evidence="1">The sequence shown here is derived from an EMBL/GenBank/DDBJ whole genome shotgun (WGS) entry which is preliminary data.</text>
</comment>
<gene>
    <name evidence="1" type="ORF">HNQ03_002270</name>
</gene>
<protein>
    <submittedName>
        <fullName evidence="1">Uncharacterized protein</fullName>
    </submittedName>
</protein>
<accession>A0A8J8K8R3</accession>
<name>A0A8J8K8R3_9FLAO</name>
<dbReference type="AlphaFoldDB" id="A0A8J8K8R3"/>